<comment type="caution">
    <text evidence="5">The sequence shown here is derived from an EMBL/GenBank/DDBJ whole genome shotgun (WGS) entry which is preliminary data.</text>
</comment>
<proteinExistence type="predicted"/>
<dbReference type="AlphaFoldDB" id="A0A139HFP0"/>
<name>A0A139HFP0_9PEZI</name>
<dbReference type="OrthoDB" id="30840at2759"/>
<dbReference type="InterPro" id="IPR016181">
    <property type="entry name" value="Acyl_CoA_acyltransferase"/>
</dbReference>
<evidence type="ECO:0000313" key="6">
    <source>
        <dbReference type="Proteomes" id="UP000070133"/>
    </source>
</evidence>
<dbReference type="PANTHER" id="PTHR10908">
    <property type="entry name" value="SEROTONIN N-ACETYLTRANSFERASE"/>
    <property type="match status" value="1"/>
</dbReference>
<dbReference type="Proteomes" id="UP000070133">
    <property type="component" value="Unassembled WGS sequence"/>
</dbReference>
<feature type="compositionally biased region" description="Polar residues" evidence="3">
    <location>
        <begin position="7"/>
        <end position="18"/>
    </location>
</feature>
<dbReference type="GO" id="GO:0005737">
    <property type="term" value="C:cytoplasm"/>
    <property type="evidence" value="ECO:0007669"/>
    <property type="project" value="TreeGrafter"/>
</dbReference>
<feature type="compositionally biased region" description="Basic and acidic residues" evidence="3">
    <location>
        <begin position="33"/>
        <end position="44"/>
    </location>
</feature>
<dbReference type="InterPro" id="IPR000182">
    <property type="entry name" value="GNAT_dom"/>
</dbReference>
<keyword evidence="6" id="KW-1185">Reference proteome</keyword>
<keyword evidence="1" id="KW-0808">Transferase</keyword>
<reference evidence="5 6" key="1">
    <citation type="submission" date="2015-07" db="EMBL/GenBank/DDBJ databases">
        <title>Comparative genomics of the Sigatoka disease complex on banana suggests a link between parallel evolutionary changes in Pseudocercospora fijiensis and Pseudocercospora eumusae and increased virulence on the banana host.</title>
        <authorList>
            <person name="Chang T.-C."/>
            <person name="Salvucci A."/>
            <person name="Crous P.W."/>
            <person name="Stergiopoulos I."/>
        </authorList>
    </citation>
    <scope>NUCLEOTIDE SEQUENCE [LARGE SCALE GENOMIC DNA]</scope>
    <source>
        <strain evidence="5 6">CBS 114824</strain>
    </source>
</reference>
<organism evidence="5 6">
    <name type="scientific">Pseudocercospora eumusae</name>
    <dbReference type="NCBI Taxonomy" id="321146"/>
    <lineage>
        <taxon>Eukaryota</taxon>
        <taxon>Fungi</taxon>
        <taxon>Dikarya</taxon>
        <taxon>Ascomycota</taxon>
        <taxon>Pezizomycotina</taxon>
        <taxon>Dothideomycetes</taxon>
        <taxon>Dothideomycetidae</taxon>
        <taxon>Mycosphaerellales</taxon>
        <taxon>Mycosphaerellaceae</taxon>
        <taxon>Pseudocercospora</taxon>
    </lineage>
</organism>
<protein>
    <recommendedName>
        <fullName evidence="4">N-acetyltransferase domain-containing protein</fullName>
    </recommendedName>
</protein>
<evidence type="ECO:0000256" key="3">
    <source>
        <dbReference type="SAM" id="MobiDB-lite"/>
    </source>
</evidence>
<evidence type="ECO:0000256" key="2">
    <source>
        <dbReference type="ARBA" id="ARBA00023315"/>
    </source>
</evidence>
<feature type="domain" description="N-acetyltransferase" evidence="4">
    <location>
        <begin position="64"/>
        <end position="261"/>
    </location>
</feature>
<dbReference type="EMBL" id="LFZN01000060">
    <property type="protein sequence ID" value="KXT01179.1"/>
    <property type="molecule type" value="Genomic_DNA"/>
</dbReference>
<dbReference type="PANTHER" id="PTHR10908:SF0">
    <property type="entry name" value="SEROTONIN N-ACETYLTRANSFERASE"/>
    <property type="match status" value="1"/>
</dbReference>
<dbReference type="Pfam" id="PF13673">
    <property type="entry name" value="Acetyltransf_10"/>
    <property type="match status" value="1"/>
</dbReference>
<dbReference type="CDD" id="cd04301">
    <property type="entry name" value="NAT_SF"/>
    <property type="match status" value="1"/>
</dbReference>
<dbReference type="GO" id="GO:0004059">
    <property type="term" value="F:aralkylamine N-acetyltransferase activity"/>
    <property type="evidence" value="ECO:0007669"/>
    <property type="project" value="TreeGrafter"/>
</dbReference>
<evidence type="ECO:0000256" key="1">
    <source>
        <dbReference type="ARBA" id="ARBA00022679"/>
    </source>
</evidence>
<feature type="region of interest" description="Disordered" evidence="3">
    <location>
        <begin position="1"/>
        <end position="50"/>
    </location>
</feature>
<sequence length="310" mass="34522">MPRDLSSLVNEHTLSGMSGLSRVGDDDDDEQDTERAGPMDAHDEHDDDNDSIVTELSQRNEKRDELHPYTQTLSLSDVESCVRLEEATFPPQERCTREKFQYRLTLCGHLSMGIFTSQEGDSNTTTAATAQPVYSGAPERKSVLMGHIVATKTTSLTVTDSDMAIPTPDNPDPKLGHKEEGRTVCIHSLAVLPEYQKRGLGQTLMKAYLQRIESHGVADRAALIAHEHLIPYYEKLGFENKGPSKAQFGGGGWFDMIKELHPENALTERRIASMPLRIQPDTAVSPLNMVFTQNDGHRFPRTTYTPDQNS</sequence>
<dbReference type="Gene3D" id="3.40.630.30">
    <property type="match status" value="1"/>
</dbReference>
<gene>
    <name evidence="5" type="ORF">AC578_592</name>
</gene>
<accession>A0A139HFP0</accession>
<keyword evidence="2" id="KW-0012">Acyltransferase</keyword>
<evidence type="ECO:0000259" key="4">
    <source>
        <dbReference type="PROSITE" id="PS51186"/>
    </source>
</evidence>
<dbReference type="SUPFAM" id="SSF55729">
    <property type="entry name" value="Acyl-CoA N-acyltransferases (Nat)"/>
    <property type="match status" value="1"/>
</dbReference>
<dbReference type="STRING" id="321146.A0A139HFP0"/>
<evidence type="ECO:0000313" key="5">
    <source>
        <dbReference type="EMBL" id="KXT01179.1"/>
    </source>
</evidence>
<dbReference type="PROSITE" id="PS51186">
    <property type="entry name" value="GNAT"/>
    <property type="match status" value="1"/>
</dbReference>
<dbReference type="InterPro" id="IPR051635">
    <property type="entry name" value="SNAT-like"/>
</dbReference>